<name>A0A428QVX2_9HYPO</name>
<feature type="compositionally biased region" description="Acidic residues" evidence="5">
    <location>
        <begin position="1170"/>
        <end position="1188"/>
    </location>
</feature>
<dbReference type="PROSITE" id="PS50297">
    <property type="entry name" value="ANK_REP_REGION"/>
    <property type="match status" value="4"/>
</dbReference>
<feature type="region of interest" description="Disordered" evidence="5">
    <location>
        <begin position="591"/>
        <end position="674"/>
    </location>
</feature>
<feature type="compositionally biased region" description="Acidic residues" evidence="5">
    <location>
        <begin position="1809"/>
        <end position="1819"/>
    </location>
</feature>
<keyword evidence="4" id="KW-0175">Coiled coil</keyword>
<feature type="repeat" description="ANK" evidence="3">
    <location>
        <begin position="531"/>
        <end position="563"/>
    </location>
</feature>
<gene>
    <name evidence="6" type="ORF">CEP51_012357</name>
</gene>
<evidence type="ECO:0000256" key="1">
    <source>
        <dbReference type="ARBA" id="ARBA00022737"/>
    </source>
</evidence>
<feature type="region of interest" description="Disordered" evidence="5">
    <location>
        <begin position="1167"/>
        <end position="1193"/>
    </location>
</feature>
<accession>A0A428QVX2</accession>
<organism evidence="6 7">
    <name type="scientific">Fusarium floridanum</name>
    <dbReference type="NCBI Taxonomy" id="1325733"/>
    <lineage>
        <taxon>Eukaryota</taxon>
        <taxon>Fungi</taxon>
        <taxon>Dikarya</taxon>
        <taxon>Ascomycota</taxon>
        <taxon>Pezizomycotina</taxon>
        <taxon>Sordariomycetes</taxon>
        <taxon>Hypocreomycetidae</taxon>
        <taxon>Hypocreales</taxon>
        <taxon>Nectriaceae</taxon>
        <taxon>Fusarium</taxon>
        <taxon>Fusarium solani species complex</taxon>
    </lineage>
</organism>
<protein>
    <recommendedName>
        <fullName evidence="8">Ankyrin repeat protein</fullName>
    </recommendedName>
</protein>
<feature type="compositionally biased region" description="Acidic residues" evidence="5">
    <location>
        <begin position="665"/>
        <end position="674"/>
    </location>
</feature>
<dbReference type="PRINTS" id="PR01415">
    <property type="entry name" value="ANKYRIN"/>
</dbReference>
<reference evidence="6 7" key="1">
    <citation type="submission" date="2017-06" db="EMBL/GenBank/DDBJ databases">
        <title>Comparative genomic analysis of Ambrosia Fusariam Clade fungi.</title>
        <authorList>
            <person name="Stajich J.E."/>
            <person name="Carrillo J."/>
            <person name="Kijimoto T."/>
            <person name="Eskalen A."/>
            <person name="O'Donnell K."/>
            <person name="Kasson M."/>
        </authorList>
    </citation>
    <scope>NUCLEOTIDE SEQUENCE [LARGE SCALE GENOMIC DNA]</scope>
    <source>
        <strain evidence="6 7">NRRL62606</strain>
    </source>
</reference>
<sequence length="1880" mass="213249">MADLPELPAPHSGLARYISENPDKSMIEILEPYRKYEANLRSVYAQDRQNPILNDPHLNVLPLFTDDTKVITTRARNLEAETEEEKSKYIMALPDDKRRPHGSPATVANVTEFQKNFNVFSESSLVDLDWSNVVAAGSSVVNCLLPVPKEFNTTKRKLREYYHEKFCPASDVDLFLYGLTHEQAIEKIKTIEQAIRDALLNEVTVVRTKYAITIASQYPVRHVQIVLRVYKSVSEILTGFDIDAAGGAYDGNQVYVTPRALGSFITQVNHVDLTRRSPSYENRLSKYSHRNFEVYWPDIDRARIDPTIFERSFQRTLGLARLLVLERLPTTSARETYLNKRREERGRPQVYRGRNVLFGNIKDHHEDEIADWLSEEDVSNYHTFTVPYGQHFNAKRIEKLCYTRDLLLNAEWNQSDDREVYLHRHPAFFGRVQDVVEDCCGYCPKPVTPEEKEVAEKEAEIYIKGEVTFLIDDPGRQQIGSFNPLTEQDWTDMAYVGNTARLCQSIVDGDVDDVLNWLSQEDSDPNKRDYTGRSPLHLAVMTSTPEVVKCLVDHGSRITARLADGKTALHLAASRGNLEMIKILMEKSIENEEAEEERQDRKRQAAKRGDSDGKDEAPEETHEPEALDKSDEESDGELIDAETTDADTVSMVTGSFVNVEKEKETDDDLVPDEQEDEPDYYQIDVLAWDVPCSPLHLAISEGHEDAVKLLCDYGADSILPVKFINKDNDSDTGAILTLALALSLPTDKAKSMAELLLKLGAVSSQADSKGCTAFHRYIESGQRDLIDTLLDTDKMGVKTAINHLVFANHYWDPDAVAPIHSAIETGDTILVLKLLNSGALAQIDFDTWLKAAKVSPSYSNRLGKLEDNQRKFKESTEQPLLAAIRSGNAEVAIKLLENGANPNALPSSTESLIFDEYRRTWNKGRSALDLVRTSLEGLRKYTSKKRRVVKPKEPVGTVEFLEKFKEGTYSYWMVSEQINTAKRMFKNAKERYEKDIKRQKRAELKVEAEKQGAINEVIASFEAIENALLSRGAKTFDELHPDIKTESDRDHRPSREEEAEDKPAKPYEFHFSFQNDREMTETRRDGYIELMEAAWSGDIERIKSLTLQAWGPEQDQPPLVAAVSDNEGNTPFSVAFLRGHHDVARALLEIVKVQWSPPEKEKVRFKMEAREEDEYSDECSDEESNDSGDEPRIVSEKVQQKFTIDDIGHVSMQVKSHTKPVNHLCWNVPSWCMENGNATSPRPTTNYGREGLFTQVLQRDDVAGLKALLDMAQHYAGEKFEGDDRDEDDYIGRFTFPLSDFNYAVQNGKTQMLGLIIKRTGAGIPLDHLVKKSGVELKQKPRYYQGLTVYGKKRNDWATAGRNMVVRTSGQKTPPLLHAAVAGNLEGVEFFLGDAPHRLYSEFGKSKAAREDSRLKHLKESPGGFDRAISKWLGADNDFVIHCAVVGESSRWAIELLEYLVEACPGCLEKKNADGETPLLVACRLGRTDFVKILLKANADQSARNSKGQNILHAAVEDTPKADQLRKLLDLFDPTLRSHLFLQRNNFNENGNTPLHAWVSQACGVQSDDTAVRYHGRRNRYYYRNNNNNNKAYEGEEKNAVEMLKLLLEYSKGEELELLNAAGETCLHTTIMHDMISLTRVMVEFKPRLLYRENAVGRTPAELAHDRLTEQKFQKPENIKKDKHDCVTYLINKKKEDFASHASPEAHTAEQRRELLAGLGLSNTYSAAEFAQIMRSMGESSTKHKRDNKNLSDSVAKVVVWDLCRTAMEKYPERRRLVSLNEANDVAKRLGEKYSASRYFSIQAKAESEDGEEQEDQEVDFATSRARGASSWIEERDRRGYESDESKEGKKNEEDDDSDLESISSRGSYCGNCREYHRQI</sequence>
<dbReference type="SUPFAM" id="SSF48403">
    <property type="entry name" value="Ankyrin repeat"/>
    <property type="match status" value="3"/>
</dbReference>
<dbReference type="Gene3D" id="1.25.40.20">
    <property type="entry name" value="Ankyrin repeat-containing domain"/>
    <property type="match status" value="4"/>
</dbReference>
<dbReference type="SMART" id="SM00248">
    <property type="entry name" value="ANK"/>
    <property type="match status" value="13"/>
</dbReference>
<feature type="region of interest" description="Disordered" evidence="5">
    <location>
        <begin position="1805"/>
        <end position="1867"/>
    </location>
</feature>
<feature type="compositionally biased region" description="Acidic residues" evidence="5">
    <location>
        <begin position="630"/>
        <end position="645"/>
    </location>
</feature>
<dbReference type="PROSITE" id="PS50088">
    <property type="entry name" value="ANK_REPEAT"/>
    <property type="match status" value="5"/>
</dbReference>
<feature type="coiled-coil region" evidence="4">
    <location>
        <begin position="982"/>
        <end position="1009"/>
    </location>
</feature>
<evidence type="ECO:0000256" key="3">
    <source>
        <dbReference type="PROSITE-ProRule" id="PRU00023"/>
    </source>
</evidence>
<keyword evidence="2 3" id="KW-0040">ANK repeat</keyword>
<feature type="compositionally biased region" description="Polar residues" evidence="5">
    <location>
        <begin position="646"/>
        <end position="656"/>
    </location>
</feature>
<evidence type="ECO:0000313" key="6">
    <source>
        <dbReference type="EMBL" id="RSL69333.1"/>
    </source>
</evidence>
<evidence type="ECO:0008006" key="8">
    <source>
        <dbReference type="Google" id="ProtNLM"/>
    </source>
</evidence>
<feature type="repeat" description="ANK" evidence="3">
    <location>
        <begin position="1474"/>
        <end position="1506"/>
    </location>
</feature>
<keyword evidence="7" id="KW-1185">Reference proteome</keyword>
<evidence type="ECO:0000256" key="5">
    <source>
        <dbReference type="SAM" id="MobiDB-lite"/>
    </source>
</evidence>
<feature type="repeat" description="ANK" evidence="3">
    <location>
        <begin position="564"/>
        <end position="596"/>
    </location>
</feature>
<evidence type="ECO:0000256" key="2">
    <source>
        <dbReference type="ARBA" id="ARBA00023043"/>
    </source>
</evidence>
<evidence type="ECO:0000256" key="4">
    <source>
        <dbReference type="SAM" id="Coils"/>
    </source>
</evidence>
<feature type="compositionally biased region" description="Basic and acidic residues" evidence="5">
    <location>
        <begin position="598"/>
        <end position="629"/>
    </location>
</feature>
<dbReference type="PANTHER" id="PTHR24198:SF165">
    <property type="entry name" value="ANKYRIN REPEAT-CONTAINING PROTEIN-RELATED"/>
    <property type="match status" value="1"/>
</dbReference>
<dbReference type="Pfam" id="PF12796">
    <property type="entry name" value="Ank_2"/>
    <property type="match status" value="2"/>
</dbReference>
<dbReference type="PANTHER" id="PTHR24198">
    <property type="entry name" value="ANKYRIN REPEAT AND PROTEIN KINASE DOMAIN-CONTAINING PROTEIN"/>
    <property type="match status" value="1"/>
</dbReference>
<proteinExistence type="predicted"/>
<feature type="repeat" description="ANK" evidence="3">
    <location>
        <begin position="693"/>
        <end position="716"/>
    </location>
</feature>
<feature type="repeat" description="ANK" evidence="3">
    <location>
        <begin position="875"/>
        <end position="907"/>
    </location>
</feature>
<feature type="region of interest" description="Disordered" evidence="5">
    <location>
        <begin position="1039"/>
        <end position="1065"/>
    </location>
</feature>
<dbReference type="Pfam" id="PF00023">
    <property type="entry name" value="Ank"/>
    <property type="match status" value="1"/>
</dbReference>
<dbReference type="EMBL" id="NKCL01000459">
    <property type="protein sequence ID" value="RSL69333.1"/>
    <property type="molecule type" value="Genomic_DNA"/>
</dbReference>
<dbReference type="Proteomes" id="UP000287972">
    <property type="component" value="Unassembled WGS sequence"/>
</dbReference>
<dbReference type="InterPro" id="IPR002110">
    <property type="entry name" value="Ankyrin_rpt"/>
</dbReference>
<dbReference type="InterPro" id="IPR036770">
    <property type="entry name" value="Ankyrin_rpt-contain_sf"/>
</dbReference>
<feature type="compositionally biased region" description="Basic and acidic residues" evidence="5">
    <location>
        <begin position="1833"/>
        <end position="1853"/>
    </location>
</feature>
<evidence type="ECO:0000313" key="7">
    <source>
        <dbReference type="Proteomes" id="UP000287972"/>
    </source>
</evidence>
<comment type="caution">
    <text evidence="6">The sequence shown here is derived from an EMBL/GenBank/DDBJ whole genome shotgun (WGS) entry which is preliminary data.</text>
</comment>
<keyword evidence="1" id="KW-0677">Repeat</keyword>